<accession>A0A2U1NK04</accession>
<dbReference type="EMBL" id="PKPP01002671">
    <property type="protein sequence ID" value="PWA73811.1"/>
    <property type="molecule type" value="Genomic_DNA"/>
</dbReference>
<protein>
    <submittedName>
        <fullName evidence="2">Zinc finger, CCHC-type</fullName>
    </submittedName>
</protein>
<evidence type="ECO:0000313" key="2">
    <source>
        <dbReference type="EMBL" id="PWA73811.1"/>
    </source>
</evidence>
<keyword evidence="3" id="KW-1185">Reference proteome</keyword>
<dbReference type="AlphaFoldDB" id="A0A2U1NK04"/>
<sequence length="364" mass="41039">MIEAQLLEQKVQLLTAVETYFCFIKTCRRYDQMELSSFLTSTLSSKVSPSPLNLAFILLNFPLLNHTSVRELGNVSLQCPKLTKTNYTTWPLMMETILKAYGIWETIVTKEGIATNEKKENTSKAIIFQSLPEDVLMQVAQYSTAKEILEPKEIGQGAKRKRASSGGYGAGSSRRKRHLITADPSEEDVSATDAEKDASKSPPLVVEQTKPTEDVVEEPAQKSAEAEPKALEQLIRELELAAAHQATLIAQSDVELRRINNDAFNLLKERFKSALELEYHLENIERAMSNDMDWLNPEGHKDIYNDSETPSPDGEKCNHEYNFDVAKEEHQCFPFEDLKDSGITQLRDVLPHPMGRVFLDTSQS</sequence>
<reference evidence="2 3" key="1">
    <citation type="journal article" date="2018" name="Mol. Plant">
        <title>The genome of Artemisia annua provides insight into the evolution of Asteraceae family and artemisinin biosynthesis.</title>
        <authorList>
            <person name="Shen Q."/>
            <person name="Zhang L."/>
            <person name="Liao Z."/>
            <person name="Wang S."/>
            <person name="Yan T."/>
            <person name="Shi P."/>
            <person name="Liu M."/>
            <person name="Fu X."/>
            <person name="Pan Q."/>
            <person name="Wang Y."/>
            <person name="Lv Z."/>
            <person name="Lu X."/>
            <person name="Zhang F."/>
            <person name="Jiang W."/>
            <person name="Ma Y."/>
            <person name="Chen M."/>
            <person name="Hao X."/>
            <person name="Li L."/>
            <person name="Tang Y."/>
            <person name="Lv G."/>
            <person name="Zhou Y."/>
            <person name="Sun X."/>
            <person name="Brodelius P.E."/>
            <person name="Rose J.K.C."/>
            <person name="Tang K."/>
        </authorList>
    </citation>
    <scope>NUCLEOTIDE SEQUENCE [LARGE SCALE GENOMIC DNA]</scope>
    <source>
        <strain evidence="3">cv. Huhao1</strain>
        <tissue evidence="2">Leaf</tissue>
    </source>
</reference>
<evidence type="ECO:0000313" key="3">
    <source>
        <dbReference type="Proteomes" id="UP000245207"/>
    </source>
</evidence>
<organism evidence="2 3">
    <name type="scientific">Artemisia annua</name>
    <name type="common">Sweet wormwood</name>
    <dbReference type="NCBI Taxonomy" id="35608"/>
    <lineage>
        <taxon>Eukaryota</taxon>
        <taxon>Viridiplantae</taxon>
        <taxon>Streptophyta</taxon>
        <taxon>Embryophyta</taxon>
        <taxon>Tracheophyta</taxon>
        <taxon>Spermatophyta</taxon>
        <taxon>Magnoliopsida</taxon>
        <taxon>eudicotyledons</taxon>
        <taxon>Gunneridae</taxon>
        <taxon>Pentapetalae</taxon>
        <taxon>asterids</taxon>
        <taxon>campanulids</taxon>
        <taxon>Asterales</taxon>
        <taxon>Asteraceae</taxon>
        <taxon>Asteroideae</taxon>
        <taxon>Anthemideae</taxon>
        <taxon>Artemisiinae</taxon>
        <taxon>Artemisia</taxon>
    </lineage>
</organism>
<proteinExistence type="predicted"/>
<gene>
    <name evidence="2" type="ORF">CTI12_AA257710</name>
</gene>
<comment type="caution">
    <text evidence="2">The sequence shown here is derived from an EMBL/GenBank/DDBJ whole genome shotgun (WGS) entry which is preliminary data.</text>
</comment>
<name>A0A2U1NK04_ARTAN</name>
<evidence type="ECO:0000256" key="1">
    <source>
        <dbReference type="SAM" id="MobiDB-lite"/>
    </source>
</evidence>
<feature type="region of interest" description="Disordered" evidence="1">
    <location>
        <begin position="153"/>
        <end position="226"/>
    </location>
</feature>
<dbReference type="Proteomes" id="UP000245207">
    <property type="component" value="Unassembled WGS sequence"/>
</dbReference>